<evidence type="ECO:0000313" key="3">
    <source>
        <dbReference type="EMBL" id="KAK3241029.1"/>
    </source>
</evidence>
<name>A0AAE0EUT4_9CHLO</name>
<dbReference type="AlphaFoldDB" id="A0AAE0EUT4"/>
<evidence type="ECO:0000256" key="2">
    <source>
        <dbReference type="SAM" id="Phobius"/>
    </source>
</evidence>
<organism evidence="3 4">
    <name type="scientific">Cymbomonas tetramitiformis</name>
    <dbReference type="NCBI Taxonomy" id="36881"/>
    <lineage>
        <taxon>Eukaryota</taxon>
        <taxon>Viridiplantae</taxon>
        <taxon>Chlorophyta</taxon>
        <taxon>Pyramimonadophyceae</taxon>
        <taxon>Pyramimonadales</taxon>
        <taxon>Pyramimonadaceae</taxon>
        <taxon>Cymbomonas</taxon>
    </lineage>
</organism>
<feature type="region of interest" description="Disordered" evidence="1">
    <location>
        <begin position="102"/>
        <end position="122"/>
    </location>
</feature>
<feature type="transmembrane region" description="Helical" evidence="2">
    <location>
        <begin position="32"/>
        <end position="52"/>
    </location>
</feature>
<accession>A0AAE0EUT4</accession>
<comment type="caution">
    <text evidence="3">The sequence shown here is derived from an EMBL/GenBank/DDBJ whole genome shotgun (WGS) entry which is preliminary data.</text>
</comment>
<keyword evidence="2" id="KW-1133">Transmembrane helix</keyword>
<dbReference type="EMBL" id="LGRX02033493">
    <property type="protein sequence ID" value="KAK3241029.1"/>
    <property type="molecule type" value="Genomic_DNA"/>
</dbReference>
<dbReference type="Proteomes" id="UP001190700">
    <property type="component" value="Unassembled WGS sequence"/>
</dbReference>
<keyword evidence="4" id="KW-1185">Reference proteome</keyword>
<proteinExistence type="predicted"/>
<sequence length="756" mass="80815">MQGRTKTLPRTLKDLEKRLTTRTGGILKFKHILYALFIFVNICWFFGILFYINRGPSEQQVVRPVFEDEPFPAGASEEFPFGEPLSVRKAKAEGRYNTPVTPKQGFWQRASSESTLDSKSEKQDATSTTKFIDVDVRKSLTTGKLRLSENTLSSSSGQLVLLANAIGVGTSTMDAADKLVVNGPIRISDGGTRPRCDANHRGMVWHEFEEMGVADSVSSCVKNRFDEYEWQILVKGGRPLGTGAFSVGGGGLAGVGASGEAGAVIRSFEVGFGGEVRSGDAVSFVHGKVHRGFGLHYGEPHVFVDVKTATSATSLKRRLFVLPLSSQRFVLLHGGGSSTGAAQLGSVTQSAAVVNSFKETFGPKGIAHFTAAALSDTLFIIAYCDNSKSEEGFVVLGEIDEANDSLTLHEPVSLVRGAVLSGLSVVPLGPNRFAAVFNRREGRLGVPTVLVGTIRAHNSIRISNTTTFGDHLDGFNAVRLSVDTFALVYRNLRAKQAGLRVIRIIADGLKGDKDDEEFAEVDEGDTEIEMEVGEEVPLQTQGRLLTYLHATRLSKTRVAVVYADNVQGSVVVVEMVGGVAVVGNPVQFVSAKPLSLSVTAISPDTMIISYHLTNPWRVMLLKGVYVGNAAEGSEVLLAESVLSEQYSAHTHVAGLDPQSFVVAYYDGKNHDAGTLALGSLGSGMGIATSTAMQGETVPVLFSGVSRGHRGLFVGSCYFASSDGTLTSSPTNIRVGLAISAEEIIGFGCRACHKYNT</sequence>
<protein>
    <recommendedName>
        <fullName evidence="5">Transmembrane protein</fullName>
    </recommendedName>
</protein>
<evidence type="ECO:0000313" key="4">
    <source>
        <dbReference type="Proteomes" id="UP001190700"/>
    </source>
</evidence>
<evidence type="ECO:0008006" key="5">
    <source>
        <dbReference type="Google" id="ProtNLM"/>
    </source>
</evidence>
<keyword evidence="2" id="KW-0812">Transmembrane</keyword>
<gene>
    <name evidence="3" type="ORF">CYMTET_49175</name>
</gene>
<evidence type="ECO:0000256" key="1">
    <source>
        <dbReference type="SAM" id="MobiDB-lite"/>
    </source>
</evidence>
<reference evidence="3 4" key="1">
    <citation type="journal article" date="2015" name="Genome Biol. Evol.">
        <title>Comparative Genomics of a Bacterivorous Green Alga Reveals Evolutionary Causalities and Consequences of Phago-Mixotrophic Mode of Nutrition.</title>
        <authorList>
            <person name="Burns J.A."/>
            <person name="Paasch A."/>
            <person name="Narechania A."/>
            <person name="Kim E."/>
        </authorList>
    </citation>
    <scope>NUCLEOTIDE SEQUENCE [LARGE SCALE GENOMIC DNA]</scope>
    <source>
        <strain evidence="3 4">PLY_AMNH</strain>
    </source>
</reference>
<keyword evidence="2" id="KW-0472">Membrane</keyword>